<keyword evidence="3" id="KW-1185">Reference proteome</keyword>
<proteinExistence type="predicted"/>
<dbReference type="PANTHER" id="PTHR33840">
    <property type="match status" value="1"/>
</dbReference>
<name>A0A0C3EC57_9AGAM</name>
<sequence>MGDDSVGEEAATPRTLVLCFDGTAGQFNSDNTNVVKLFSLLRKDDTDRQRCYYQPGIGTYFQPGAVSPLFTWLAKLMDEAIAWYLDEHVMEGYKFLMRTYRKGDRICLFGFSRGAYTARALAGMLTKVGLLPPDNLQTVIFAYKLYNRTDKQGIKLAANFKKEFCQDVKVEFVGVWDTVQSAGILLSRDLPFTDSNTAIRTFRHALSLDEHRAKFRPNLYHRSPEEHCPMSKQVLSGIRGFFNFKQRTSPNGKAAKYGTFQQDPSGPLPSEPDVFETDVLEVWFAGCHSDIGGGDVDDDVKISLAQITLRWMIEQIIASDCDILFEDEELRNLGITMPVKAVENGIMVDTPVIKERDAVMSLQKRNVDSGSTTKPTSSSDPEFEDAIAHLFDDLQITKAWWLLEIIPLPWSWQDEDGKWHVKWSIHLGKGRMIPYKQPKFHHTVKLRMGYKPLDYKPRAIYEHNEIYV</sequence>
<gene>
    <name evidence="2" type="ORF">SCLCIDRAFT_422523</name>
</gene>
<feature type="domain" description="T6SS Phospholipase effector Tle1-like catalytic" evidence="1">
    <location>
        <begin position="14"/>
        <end position="315"/>
    </location>
</feature>
<accession>A0A0C3EC57</accession>
<reference evidence="3" key="2">
    <citation type="submission" date="2015-01" db="EMBL/GenBank/DDBJ databases">
        <title>Evolutionary Origins and Diversification of the Mycorrhizal Mutualists.</title>
        <authorList>
            <consortium name="DOE Joint Genome Institute"/>
            <consortium name="Mycorrhizal Genomics Consortium"/>
            <person name="Kohler A."/>
            <person name="Kuo A."/>
            <person name="Nagy L.G."/>
            <person name="Floudas D."/>
            <person name="Copeland A."/>
            <person name="Barry K.W."/>
            <person name="Cichocki N."/>
            <person name="Veneault-Fourrey C."/>
            <person name="LaButti K."/>
            <person name="Lindquist E.A."/>
            <person name="Lipzen A."/>
            <person name="Lundell T."/>
            <person name="Morin E."/>
            <person name="Murat C."/>
            <person name="Riley R."/>
            <person name="Ohm R."/>
            <person name="Sun H."/>
            <person name="Tunlid A."/>
            <person name="Henrissat B."/>
            <person name="Grigoriev I.V."/>
            <person name="Hibbett D.S."/>
            <person name="Martin F."/>
        </authorList>
    </citation>
    <scope>NUCLEOTIDE SEQUENCE [LARGE SCALE GENOMIC DNA]</scope>
    <source>
        <strain evidence="3">Foug A</strain>
    </source>
</reference>
<dbReference type="Pfam" id="PF09994">
    <property type="entry name" value="T6SS_Tle1-like_cat"/>
    <property type="match status" value="1"/>
</dbReference>
<dbReference type="InterPro" id="IPR018712">
    <property type="entry name" value="Tle1-like_cat"/>
</dbReference>
<dbReference type="OrthoDB" id="3162439at2759"/>
<reference evidence="2 3" key="1">
    <citation type="submission" date="2014-04" db="EMBL/GenBank/DDBJ databases">
        <authorList>
            <consortium name="DOE Joint Genome Institute"/>
            <person name="Kuo A."/>
            <person name="Kohler A."/>
            <person name="Nagy L.G."/>
            <person name="Floudas D."/>
            <person name="Copeland A."/>
            <person name="Barry K.W."/>
            <person name="Cichocki N."/>
            <person name="Veneault-Fourrey C."/>
            <person name="LaButti K."/>
            <person name="Lindquist E.A."/>
            <person name="Lipzen A."/>
            <person name="Lundell T."/>
            <person name="Morin E."/>
            <person name="Murat C."/>
            <person name="Sun H."/>
            <person name="Tunlid A."/>
            <person name="Henrissat B."/>
            <person name="Grigoriev I.V."/>
            <person name="Hibbett D.S."/>
            <person name="Martin F."/>
            <person name="Nordberg H.P."/>
            <person name="Cantor M.N."/>
            <person name="Hua S.X."/>
        </authorList>
    </citation>
    <scope>NUCLEOTIDE SEQUENCE [LARGE SCALE GENOMIC DNA]</scope>
    <source>
        <strain evidence="2 3">Foug A</strain>
    </source>
</reference>
<dbReference type="HOGENOM" id="CLU_005049_5_0_1"/>
<evidence type="ECO:0000313" key="2">
    <source>
        <dbReference type="EMBL" id="KIM65909.1"/>
    </source>
</evidence>
<dbReference type="SUPFAM" id="SSF53474">
    <property type="entry name" value="alpha/beta-Hydrolases"/>
    <property type="match status" value="1"/>
</dbReference>
<dbReference type="EMBL" id="KN822020">
    <property type="protein sequence ID" value="KIM65909.1"/>
    <property type="molecule type" value="Genomic_DNA"/>
</dbReference>
<organism evidence="2 3">
    <name type="scientific">Scleroderma citrinum Foug A</name>
    <dbReference type="NCBI Taxonomy" id="1036808"/>
    <lineage>
        <taxon>Eukaryota</taxon>
        <taxon>Fungi</taxon>
        <taxon>Dikarya</taxon>
        <taxon>Basidiomycota</taxon>
        <taxon>Agaricomycotina</taxon>
        <taxon>Agaricomycetes</taxon>
        <taxon>Agaricomycetidae</taxon>
        <taxon>Boletales</taxon>
        <taxon>Sclerodermatineae</taxon>
        <taxon>Sclerodermataceae</taxon>
        <taxon>Scleroderma</taxon>
    </lineage>
</organism>
<evidence type="ECO:0000313" key="3">
    <source>
        <dbReference type="Proteomes" id="UP000053989"/>
    </source>
</evidence>
<protein>
    <recommendedName>
        <fullName evidence="1">T6SS Phospholipase effector Tle1-like catalytic domain-containing protein</fullName>
    </recommendedName>
</protein>
<dbReference type="STRING" id="1036808.A0A0C3EC57"/>
<dbReference type="AlphaFoldDB" id="A0A0C3EC57"/>
<dbReference type="Proteomes" id="UP000053989">
    <property type="component" value="Unassembled WGS sequence"/>
</dbReference>
<dbReference type="InterPro" id="IPR029058">
    <property type="entry name" value="AB_hydrolase_fold"/>
</dbReference>
<evidence type="ECO:0000259" key="1">
    <source>
        <dbReference type="Pfam" id="PF09994"/>
    </source>
</evidence>
<dbReference type="InParanoid" id="A0A0C3EC57"/>
<dbReference type="PANTHER" id="PTHR33840:SF2">
    <property type="entry name" value="TLE1 PHOSPHOLIPASE DOMAIN-CONTAINING PROTEIN"/>
    <property type="match status" value="1"/>
</dbReference>